<accession>A0A6J6VJU3</accession>
<dbReference type="AlphaFoldDB" id="A0A6J6VJU3"/>
<evidence type="ECO:0000313" key="1">
    <source>
        <dbReference type="EMBL" id="CAB4771599.1"/>
    </source>
</evidence>
<protein>
    <submittedName>
        <fullName evidence="1">Unannotated protein</fullName>
    </submittedName>
</protein>
<dbReference type="EMBL" id="CAFBQJ010000011">
    <property type="protein sequence ID" value="CAB5044613.1"/>
    <property type="molecule type" value="Genomic_DNA"/>
</dbReference>
<reference evidence="1" key="1">
    <citation type="submission" date="2020-05" db="EMBL/GenBank/DDBJ databases">
        <authorList>
            <person name="Chiriac C."/>
            <person name="Salcher M."/>
            <person name="Ghai R."/>
            <person name="Kavagutti S V."/>
        </authorList>
    </citation>
    <scope>NUCLEOTIDE SEQUENCE</scope>
</reference>
<sequence>MIIHIAVQCRYDIWVAGDIVVQVTFAVHWMSVGLTDDPHTRPTRVTDQGQASIRMSERQAQQLIALNSTA</sequence>
<proteinExistence type="predicted"/>
<dbReference type="EMBL" id="CAEZZV010000023">
    <property type="protein sequence ID" value="CAB4771599.1"/>
    <property type="molecule type" value="Genomic_DNA"/>
</dbReference>
<evidence type="ECO:0000313" key="2">
    <source>
        <dbReference type="EMBL" id="CAB5044613.1"/>
    </source>
</evidence>
<gene>
    <name evidence="1" type="ORF">UFOPK2921_00289</name>
    <name evidence="2" type="ORF">UFOPK4275_00123</name>
</gene>
<name>A0A6J6VJU3_9ZZZZ</name>
<organism evidence="1">
    <name type="scientific">freshwater metagenome</name>
    <dbReference type="NCBI Taxonomy" id="449393"/>
    <lineage>
        <taxon>unclassified sequences</taxon>
        <taxon>metagenomes</taxon>
        <taxon>ecological metagenomes</taxon>
    </lineage>
</organism>